<dbReference type="RefSeq" id="WP_238896020.1">
    <property type="nucleotide sequence ID" value="NZ_JAKOGG010000005.1"/>
</dbReference>
<reference evidence="2" key="2">
    <citation type="submission" date="2023-07" db="EMBL/GenBank/DDBJ databases">
        <title>Shewanella mangrovi sp. nov., an acetaldehyde- degrading bacterium isolated from mangrove sediment.</title>
        <authorList>
            <person name="Liu Y."/>
        </authorList>
    </citation>
    <scope>NUCLEOTIDE SEQUENCE [LARGE SCALE GENOMIC DNA]</scope>
    <source>
        <strain evidence="2">C32</strain>
    </source>
</reference>
<proteinExistence type="predicted"/>
<evidence type="ECO:0008006" key="3">
    <source>
        <dbReference type="Google" id="ProtNLM"/>
    </source>
</evidence>
<evidence type="ECO:0000313" key="1">
    <source>
        <dbReference type="EMBL" id="MCS4556616.1"/>
    </source>
</evidence>
<name>A0ABT2FJV3_9GAMM</name>
<accession>A0ABT2FJV3</accession>
<keyword evidence="2" id="KW-1185">Reference proteome</keyword>
<reference evidence="1 2" key="1">
    <citation type="submission" date="2022-02" db="EMBL/GenBank/DDBJ databases">
        <authorList>
            <person name="Zhuang L."/>
        </authorList>
    </citation>
    <scope>NUCLEOTIDE SEQUENCE [LARGE SCALE GENOMIC DNA]</scope>
    <source>
        <strain evidence="1 2">C32</strain>
    </source>
</reference>
<sequence>MDQFEYQIKLINGLFKLRSTKTAEMQSVCTEMGKDGWELVTVTYDWLTVSYHLYFKRKLIGQS</sequence>
<dbReference type="Proteomes" id="UP001201549">
    <property type="component" value="Unassembled WGS sequence"/>
</dbReference>
<comment type="caution">
    <text evidence="1">The sequence shown here is derived from an EMBL/GenBank/DDBJ whole genome shotgun (WGS) entry which is preliminary data.</text>
</comment>
<evidence type="ECO:0000313" key="2">
    <source>
        <dbReference type="Proteomes" id="UP001201549"/>
    </source>
</evidence>
<gene>
    <name evidence="1" type="ORF">L9G74_09210</name>
</gene>
<organism evidence="1 2">
    <name type="scientific">Shewanella electrica</name>
    <dbReference type="NCBI Taxonomy" id="515560"/>
    <lineage>
        <taxon>Bacteria</taxon>
        <taxon>Pseudomonadati</taxon>
        <taxon>Pseudomonadota</taxon>
        <taxon>Gammaproteobacteria</taxon>
        <taxon>Alteromonadales</taxon>
        <taxon>Shewanellaceae</taxon>
        <taxon>Shewanella</taxon>
    </lineage>
</organism>
<dbReference type="EMBL" id="JAKOGG010000005">
    <property type="protein sequence ID" value="MCS4556616.1"/>
    <property type="molecule type" value="Genomic_DNA"/>
</dbReference>
<protein>
    <recommendedName>
        <fullName evidence="3">DUF4177 domain-containing protein</fullName>
    </recommendedName>
</protein>